<dbReference type="PANTHER" id="PTHR23137:SF6">
    <property type="entry name" value="VESICLE TRANSPORT PROTEIN"/>
    <property type="match status" value="1"/>
</dbReference>
<evidence type="ECO:0000256" key="3">
    <source>
        <dbReference type="ARBA" id="ARBA00022692"/>
    </source>
</evidence>
<evidence type="ECO:0000256" key="1">
    <source>
        <dbReference type="ARBA" id="ARBA00004141"/>
    </source>
</evidence>
<gene>
    <name evidence="10" type="ORF">HERI1096_LOCUS31604</name>
</gene>
<protein>
    <recommendedName>
        <fullName evidence="8">Vesicle transport protein</fullName>
    </recommendedName>
</protein>
<dbReference type="PANTHER" id="PTHR23137">
    <property type="entry name" value="VESICLE TRANSPORT PROTEIN-RELATED"/>
    <property type="match status" value="1"/>
</dbReference>
<dbReference type="GO" id="GO:0015031">
    <property type="term" value="P:protein transport"/>
    <property type="evidence" value="ECO:0007669"/>
    <property type="project" value="UniProtKB-KW"/>
</dbReference>
<evidence type="ECO:0000256" key="6">
    <source>
        <dbReference type="ARBA" id="ARBA00023136"/>
    </source>
</evidence>
<feature type="transmembrane region" description="Helical" evidence="8">
    <location>
        <begin position="289"/>
        <end position="314"/>
    </location>
</feature>
<evidence type="ECO:0000256" key="2">
    <source>
        <dbReference type="ARBA" id="ARBA00022448"/>
    </source>
</evidence>
<evidence type="ECO:0000256" key="8">
    <source>
        <dbReference type="RuleBase" id="RU363111"/>
    </source>
</evidence>
<evidence type="ECO:0000256" key="5">
    <source>
        <dbReference type="ARBA" id="ARBA00022989"/>
    </source>
</evidence>
<feature type="compositionally biased region" description="Basic and acidic residues" evidence="9">
    <location>
        <begin position="176"/>
        <end position="190"/>
    </location>
</feature>
<dbReference type="GO" id="GO:0005737">
    <property type="term" value="C:cytoplasm"/>
    <property type="evidence" value="ECO:0007669"/>
    <property type="project" value="UniProtKB-ARBA"/>
</dbReference>
<dbReference type="GO" id="GO:0016192">
    <property type="term" value="P:vesicle-mediated transport"/>
    <property type="evidence" value="ECO:0007669"/>
    <property type="project" value="InterPro"/>
</dbReference>
<name>A0A7S3BJ71_9EUKA</name>
<keyword evidence="4 8" id="KW-0653">Protein transport</keyword>
<dbReference type="EMBL" id="HBHX01057280">
    <property type="protein sequence ID" value="CAE0137168.1"/>
    <property type="molecule type" value="Transcribed_RNA"/>
</dbReference>
<proteinExistence type="inferred from homology"/>
<feature type="transmembrane region" description="Helical" evidence="8">
    <location>
        <begin position="320"/>
        <end position="339"/>
    </location>
</feature>
<dbReference type="GO" id="GO:0016020">
    <property type="term" value="C:membrane"/>
    <property type="evidence" value="ECO:0007669"/>
    <property type="project" value="UniProtKB-SubCell"/>
</dbReference>
<dbReference type="GO" id="GO:0012505">
    <property type="term" value="C:endomembrane system"/>
    <property type="evidence" value="ECO:0007669"/>
    <property type="project" value="UniProtKB-ARBA"/>
</dbReference>
<organism evidence="10">
    <name type="scientific">Haptolina ericina</name>
    <dbReference type="NCBI Taxonomy" id="156174"/>
    <lineage>
        <taxon>Eukaryota</taxon>
        <taxon>Haptista</taxon>
        <taxon>Haptophyta</taxon>
        <taxon>Prymnesiophyceae</taxon>
        <taxon>Prymnesiales</taxon>
        <taxon>Prymnesiaceae</taxon>
        <taxon>Haptolina</taxon>
    </lineage>
</organism>
<feature type="compositionally biased region" description="Basic and acidic residues" evidence="9">
    <location>
        <begin position="110"/>
        <end position="121"/>
    </location>
</feature>
<keyword evidence="2 8" id="KW-0813">Transport</keyword>
<feature type="region of interest" description="Disordered" evidence="9">
    <location>
        <begin position="62"/>
        <end position="130"/>
    </location>
</feature>
<sequence length="438" mass="45651">MLAKIKEKASKAQSTLREKVSDAHTTLESAKLRVEERVGSVDIAKLKESAITRASSLGLLQSTSSSLRAEDEEDETVPPSFALGEEEDGGSIVSGAVGSGRCDSSDGEMTTEHERLVRRSSDAGSSVSSSSSSMLLGIAAIGKLRSKAVTAATQLSELSRSGKETLGQSLSSARDVSSKHAAELKEASTRRATELASATAQSIDSAKNASARGVDNLKGVGVKGVDGIKSAAGSGADKIRSATAAAKGARDEALSAAAAVSGLSLQRDKEPESLCCRCCPRLSFKQRVIGAFGCLVLGTLLSLFSLGSLAKLFLGNPGPFAFKYTVGNLLSLGATSFLVGPKKQCRDMLAPQRRGASLAYIATLTGTLLSVFVFKLGLLSLIFIILQFLALTWYMLSYVPYGRAAATKLVRTVLTRAGLLPKKKHSLNPISPADAGSC</sequence>
<evidence type="ECO:0000256" key="9">
    <source>
        <dbReference type="SAM" id="MobiDB-lite"/>
    </source>
</evidence>
<evidence type="ECO:0000256" key="7">
    <source>
        <dbReference type="ARBA" id="ARBA00025800"/>
    </source>
</evidence>
<dbReference type="InterPro" id="IPR007305">
    <property type="entry name" value="Vesicle_transpt_Got1/SFT2"/>
</dbReference>
<feature type="transmembrane region" description="Helical" evidence="8">
    <location>
        <begin position="355"/>
        <end position="374"/>
    </location>
</feature>
<evidence type="ECO:0000313" key="10">
    <source>
        <dbReference type="EMBL" id="CAE0137168.1"/>
    </source>
</evidence>
<reference evidence="10" key="1">
    <citation type="submission" date="2021-01" db="EMBL/GenBank/DDBJ databases">
        <authorList>
            <person name="Corre E."/>
            <person name="Pelletier E."/>
            <person name="Niang G."/>
            <person name="Scheremetjew M."/>
            <person name="Finn R."/>
            <person name="Kale V."/>
            <person name="Holt S."/>
            <person name="Cochrane G."/>
            <person name="Meng A."/>
            <person name="Brown T."/>
            <person name="Cohen L."/>
        </authorList>
    </citation>
    <scope>NUCLEOTIDE SEQUENCE</scope>
    <source>
        <strain evidence="10">CCMP281</strain>
    </source>
</reference>
<keyword evidence="5 8" id="KW-1133">Transmembrane helix</keyword>
<comment type="similarity">
    <text evidence="7 8">Belongs to the SFT2 family.</text>
</comment>
<feature type="transmembrane region" description="Helical" evidence="8">
    <location>
        <begin position="380"/>
        <end position="401"/>
    </location>
</feature>
<keyword evidence="6 8" id="KW-0472">Membrane</keyword>
<feature type="region of interest" description="Disordered" evidence="9">
    <location>
        <begin position="158"/>
        <end position="190"/>
    </location>
</feature>
<feature type="compositionally biased region" description="Low complexity" evidence="9">
    <location>
        <begin position="90"/>
        <end position="100"/>
    </location>
</feature>
<keyword evidence="3 8" id="KW-0812">Transmembrane</keyword>
<comment type="function">
    <text evidence="8">May be involved in fusion of retrograde transport vesicles derived from an endocytic compartment with the Golgi complex.</text>
</comment>
<feature type="compositionally biased region" description="Polar residues" evidence="9">
    <location>
        <begin position="166"/>
        <end position="175"/>
    </location>
</feature>
<feature type="compositionally biased region" description="Basic and acidic residues" evidence="9">
    <location>
        <begin position="1"/>
        <end position="22"/>
    </location>
</feature>
<dbReference type="Pfam" id="PF04178">
    <property type="entry name" value="Got1"/>
    <property type="match status" value="1"/>
</dbReference>
<feature type="region of interest" description="Disordered" evidence="9">
    <location>
        <begin position="1"/>
        <end position="25"/>
    </location>
</feature>
<dbReference type="AlphaFoldDB" id="A0A7S3BJ71"/>
<accession>A0A7S3BJ71</accession>
<dbReference type="InterPro" id="IPR011691">
    <property type="entry name" value="Vesicle_transpt_SFT2"/>
</dbReference>
<comment type="subcellular location">
    <subcellularLocation>
        <location evidence="1 8">Membrane</location>
        <topology evidence="1 8">Multi-pass membrane protein</topology>
    </subcellularLocation>
</comment>
<evidence type="ECO:0000256" key="4">
    <source>
        <dbReference type="ARBA" id="ARBA00022927"/>
    </source>
</evidence>